<dbReference type="InterPro" id="IPR036047">
    <property type="entry name" value="F-box-like_dom_sf"/>
</dbReference>
<dbReference type="EnsemblPlants" id="EMT03911">
    <property type="protein sequence ID" value="EMT03911"/>
    <property type="gene ID" value="F775_00762"/>
</dbReference>
<sequence>MASNEKVINMKNLRLVETVDFDIKIVLIQARMQSIEPKQGQGQKLQSYFGQTEWMLENLSPDTRCTRIVTFVTFDVGGETFGSLSTPPSVQDDDGPPELTVLGRRLCLCVFHECRPPTRSDADPYCIWRLACRESEQWEKLYRVLHPQTLRPELDLLRVHWVYPLETYLAGNGRKKIMFATEEGVLAFDLDGGGVPVPKVLVSPTELVSARYDDEEATITRGTVGLLEESLVPVGRTSEEVIFSSPWRKAWSDVLKWMPAQSVAALTCVCREWRAVAETDRFVRTHALHANLKWSLRVMVV</sequence>
<dbReference type="Pfam" id="PF00646">
    <property type="entry name" value="F-box"/>
    <property type="match status" value="1"/>
</dbReference>
<protein>
    <recommendedName>
        <fullName evidence="1">F-box domain-containing protein</fullName>
    </recommendedName>
</protein>
<dbReference type="PANTHER" id="PTHR31672:SF13">
    <property type="entry name" value="F-BOX PROTEIN CPR30-LIKE"/>
    <property type="match status" value="1"/>
</dbReference>
<dbReference type="InterPro" id="IPR050796">
    <property type="entry name" value="SCF_F-box_component"/>
</dbReference>
<organism evidence="2">
    <name type="scientific">Aegilops tauschii</name>
    <name type="common">Tausch's goatgrass</name>
    <name type="synonym">Aegilops squarrosa</name>
    <dbReference type="NCBI Taxonomy" id="37682"/>
    <lineage>
        <taxon>Eukaryota</taxon>
        <taxon>Viridiplantae</taxon>
        <taxon>Streptophyta</taxon>
        <taxon>Embryophyta</taxon>
        <taxon>Tracheophyta</taxon>
        <taxon>Spermatophyta</taxon>
        <taxon>Magnoliopsida</taxon>
        <taxon>Liliopsida</taxon>
        <taxon>Poales</taxon>
        <taxon>Poaceae</taxon>
        <taxon>BOP clade</taxon>
        <taxon>Pooideae</taxon>
        <taxon>Triticodae</taxon>
        <taxon>Triticeae</taxon>
        <taxon>Triticinae</taxon>
        <taxon>Aegilops</taxon>
    </lineage>
</organism>
<evidence type="ECO:0000313" key="2">
    <source>
        <dbReference type="EnsemblPlants" id="EMT03911"/>
    </source>
</evidence>
<reference evidence="2" key="1">
    <citation type="submission" date="2015-06" db="UniProtKB">
        <authorList>
            <consortium name="EnsemblPlants"/>
        </authorList>
    </citation>
    <scope>IDENTIFICATION</scope>
</reference>
<dbReference type="SUPFAM" id="SSF81383">
    <property type="entry name" value="F-box domain"/>
    <property type="match status" value="1"/>
</dbReference>
<proteinExistence type="predicted"/>
<dbReference type="PANTHER" id="PTHR31672">
    <property type="entry name" value="BNACNNG10540D PROTEIN"/>
    <property type="match status" value="1"/>
</dbReference>
<dbReference type="InterPro" id="IPR001810">
    <property type="entry name" value="F-box_dom"/>
</dbReference>
<feature type="domain" description="F-box" evidence="1">
    <location>
        <begin position="249"/>
        <end position="283"/>
    </location>
</feature>
<accession>M8AHF7</accession>
<dbReference type="AlphaFoldDB" id="M8AHF7"/>
<name>M8AHF7_AEGTA</name>
<evidence type="ECO:0000259" key="1">
    <source>
        <dbReference type="Pfam" id="PF00646"/>
    </source>
</evidence>